<evidence type="ECO:0000256" key="4">
    <source>
        <dbReference type="ARBA" id="ARBA00022438"/>
    </source>
</evidence>
<name>A0ABX2SZ29_9BACL</name>
<sequence length="467" mass="51726">MNFNYNVTNGLVVTEFFEGDSASSELYSYATDKNLFSNNLGEVYLHLPFNDTKEAFLGLGDEELFTEDFYREAYFKLAKKLIENKEYEFTITVNKDVNYLKAAVEGLYHATYKFDKYKTNKKEEFELTVNVNSNLSEEDFKLAIEEAKDVVESIFFTRDIVNERAEYLYPETLANIAVESLSPLGVEVTVYDEKQCEQMGLSAFLSVGRASERKPRFIVMKYLNNPESDEVIGLVGKGVTYDTGGYSLKPSTGMDTMHCDMGGAGTVIGAINLIAKRKVKTNVISVVAACENMVSGSSYKPGDVIYSLSGKTIEVENTDAEGRVTLADSVYYTTNELKVSKVIDVATLTGACVVALGEVYTGSVTNNQEFFNELKEAANSAGEKLWQMPVDNSYRALNKSKVADVKNTGGRYGGMITAGLFIENFVANNIPWIHLDIAGTAYLSKPERYLPSGATGIHVKTLYNLVK</sequence>
<dbReference type="SUPFAM" id="SSF53187">
    <property type="entry name" value="Zn-dependent exopeptidases"/>
    <property type="match status" value="1"/>
</dbReference>
<dbReference type="InterPro" id="IPR008283">
    <property type="entry name" value="Peptidase_M17_N"/>
</dbReference>
<dbReference type="PROSITE" id="PS00631">
    <property type="entry name" value="CYTOSOL_AP"/>
    <property type="match status" value="1"/>
</dbReference>
<comment type="catalytic activity">
    <reaction evidence="2 8">
        <text>Release of an N-terminal amino acid, preferentially leucine, but not glutamic or aspartic acids.</text>
        <dbReference type="EC" id="3.4.11.10"/>
    </reaction>
</comment>
<feature type="binding site" evidence="8">
    <location>
        <position position="242"/>
    </location>
    <ligand>
        <name>Mn(2+)</name>
        <dbReference type="ChEBI" id="CHEBI:29035"/>
        <label>2</label>
    </ligand>
</feature>
<dbReference type="Gene3D" id="3.40.220.10">
    <property type="entry name" value="Leucine Aminopeptidase, subunit E, domain 1"/>
    <property type="match status" value="1"/>
</dbReference>
<keyword evidence="8" id="KW-0479">Metal-binding</keyword>
<feature type="domain" description="Cytosol aminopeptidase" evidence="9">
    <location>
        <begin position="317"/>
        <end position="324"/>
    </location>
</feature>
<dbReference type="PANTHER" id="PTHR11963:SF23">
    <property type="entry name" value="CYTOSOL AMINOPEPTIDASE"/>
    <property type="match status" value="1"/>
</dbReference>
<dbReference type="InterPro" id="IPR023042">
    <property type="entry name" value="Peptidase_M17_leu_NH2_pept"/>
</dbReference>
<comment type="function">
    <text evidence="7 8">Presumably involved in the processing and regular turnover of intracellular proteins. Catalyzes the removal of unsubstituted N-terminal amino acids from various peptides.</text>
</comment>
<feature type="active site" evidence="8">
    <location>
        <position position="249"/>
    </location>
</feature>
<dbReference type="GO" id="GO:0004177">
    <property type="term" value="F:aminopeptidase activity"/>
    <property type="evidence" value="ECO:0007669"/>
    <property type="project" value="UniProtKB-KW"/>
</dbReference>
<feature type="active site" evidence="8">
    <location>
        <position position="323"/>
    </location>
</feature>
<evidence type="ECO:0000313" key="11">
    <source>
        <dbReference type="Proteomes" id="UP000531840"/>
    </source>
</evidence>
<organism evidence="10 11">
    <name type="scientific">Gemelliphila palaticanis</name>
    <dbReference type="NCBI Taxonomy" id="81950"/>
    <lineage>
        <taxon>Bacteria</taxon>
        <taxon>Bacillati</taxon>
        <taxon>Bacillota</taxon>
        <taxon>Bacilli</taxon>
        <taxon>Bacillales</taxon>
        <taxon>Gemellaceae</taxon>
        <taxon>Gemelliphila</taxon>
    </lineage>
</organism>
<dbReference type="EC" id="3.4.11.1" evidence="8"/>
<dbReference type="InterPro" id="IPR043472">
    <property type="entry name" value="Macro_dom-like"/>
</dbReference>
<feature type="binding site" evidence="8">
    <location>
        <position position="319"/>
    </location>
    <ligand>
        <name>Mn(2+)</name>
        <dbReference type="ChEBI" id="CHEBI:29035"/>
        <label>1</label>
    </ligand>
</feature>
<evidence type="ECO:0000256" key="5">
    <source>
        <dbReference type="ARBA" id="ARBA00022670"/>
    </source>
</evidence>
<comment type="catalytic activity">
    <reaction evidence="1 8">
        <text>Release of an N-terminal amino acid, Xaa-|-Yaa-, in which Xaa is preferably Leu, but may be other amino acids including Pro although not Arg or Lys, and Yaa may be Pro. Amino acid amides and methyl esters are also readily hydrolyzed, but rates on arylamides are exceedingly low.</text>
        <dbReference type="EC" id="3.4.11.1"/>
    </reaction>
</comment>
<evidence type="ECO:0000313" key="10">
    <source>
        <dbReference type="EMBL" id="NYS47588.1"/>
    </source>
</evidence>
<dbReference type="NCBIfam" id="NF002083">
    <property type="entry name" value="PRK00913.3-5"/>
    <property type="match status" value="1"/>
</dbReference>
<dbReference type="Proteomes" id="UP000531840">
    <property type="component" value="Unassembled WGS sequence"/>
</dbReference>
<feature type="binding site" evidence="8">
    <location>
        <position position="242"/>
    </location>
    <ligand>
        <name>Mn(2+)</name>
        <dbReference type="ChEBI" id="CHEBI:29035"/>
        <label>1</label>
    </ligand>
</feature>
<feature type="binding site" evidence="8">
    <location>
        <position position="321"/>
    </location>
    <ligand>
        <name>Mn(2+)</name>
        <dbReference type="ChEBI" id="CHEBI:29035"/>
        <label>2</label>
    </ligand>
</feature>
<dbReference type="RefSeq" id="WP_179941377.1">
    <property type="nucleotide sequence ID" value="NZ_JACBYF010000009.1"/>
</dbReference>
<dbReference type="NCBIfam" id="NF002073">
    <property type="entry name" value="PRK00913.1-2"/>
    <property type="match status" value="1"/>
</dbReference>
<dbReference type="EMBL" id="JACBYF010000009">
    <property type="protein sequence ID" value="NYS47588.1"/>
    <property type="molecule type" value="Genomic_DNA"/>
</dbReference>
<comment type="cofactor">
    <cofactor evidence="8">
        <name>Mn(2+)</name>
        <dbReference type="ChEBI" id="CHEBI:29035"/>
    </cofactor>
    <text evidence="8">Binds 2 manganese ions per subunit.</text>
</comment>
<evidence type="ECO:0000256" key="1">
    <source>
        <dbReference type="ARBA" id="ARBA00000135"/>
    </source>
</evidence>
<dbReference type="EC" id="3.4.11.10" evidence="8"/>
<evidence type="ECO:0000256" key="2">
    <source>
        <dbReference type="ARBA" id="ARBA00000967"/>
    </source>
</evidence>
<dbReference type="HAMAP" id="MF_00181">
    <property type="entry name" value="Cytosol_peptidase_M17"/>
    <property type="match status" value="1"/>
</dbReference>
<dbReference type="Pfam" id="PF02789">
    <property type="entry name" value="Peptidase_M17_N"/>
    <property type="match status" value="1"/>
</dbReference>
<proteinExistence type="inferred from homology"/>
<dbReference type="PRINTS" id="PR00481">
    <property type="entry name" value="LAMNOPPTDASE"/>
</dbReference>
<feature type="binding site" evidence="8">
    <location>
        <position position="237"/>
    </location>
    <ligand>
        <name>Mn(2+)</name>
        <dbReference type="ChEBI" id="CHEBI:29035"/>
        <label>2</label>
    </ligand>
</feature>
<accession>A0ABX2SZ29</accession>
<comment type="similarity">
    <text evidence="3 8">Belongs to the peptidase M17 family.</text>
</comment>
<keyword evidence="6 8" id="KW-0378">Hydrolase</keyword>
<dbReference type="InterPro" id="IPR011356">
    <property type="entry name" value="Leucine_aapep/pepB"/>
</dbReference>
<dbReference type="Pfam" id="PF00883">
    <property type="entry name" value="Peptidase_M17"/>
    <property type="match status" value="1"/>
</dbReference>
<keyword evidence="4 8" id="KW-0031">Aminopeptidase</keyword>
<dbReference type="SUPFAM" id="SSF52949">
    <property type="entry name" value="Macro domain-like"/>
    <property type="match status" value="1"/>
</dbReference>
<dbReference type="PANTHER" id="PTHR11963">
    <property type="entry name" value="LEUCINE AMINOPEPTIDASE-RELATED"/>
    <property type="match status" value="1"/>
</dbReference>
<dbReference type="Gene3D" id="3.40.630.10">
    <property type="entry name" value="Zn peptidases"/>
    <property type="match status" value="1"/>
</dbReference>
<reference evidence="10 11" key="1">
    <citation type="submission" date="2020-07" db="EMBL/GenBank/DDBJ databases">
        <title>MOT database genomes.</title>
        <authorList>
            <person name="Joseph S."/>
            <person name="Aduse-Opoku J."/>
            <person name="Hashim A."/>
            <person name="Wade W."/>
            <person name="Curtis M."/>
        </authorList>
    </citation>
    <scope>NUCLEOTIDE SEQUENCE [LARGE SCALE GENOMIC DNA]</scope>
    <source>
        <strain evidence="10 11">CIP 106318</strain>
    </source>
</reference>
<gene>
    <name evidence="8" type="primary">pepA</name>
    <name evidence="10" type="ORF">HZY85_05170</name>
</gene>
<evidence type="ECO:0000256" key="6">
    <source>
        <dbReference type="ARBA" id="ARBA00022801"/>
    </source>
</evidence>
<dbReference type="CDD" id="cd00433">
    <property type="entry name" value="Peptidase_M17"/>
    <property type="match status" value="1"/>
</dbReference>
<keyword evidence="11" id="KW-1185">Reference proteome</keyword>
<evidence type="ECO:0000256" key="8">
    <source>
        <dbReference type="HAMAP-Rule" id="MF_00181"/>
    </source>
</evidence>
<evidence type="ECO:0000256" key="7">
    <source>
        <dbReference type="ARBA" id="ARBA00049972"/>
    </source>
</evidence>
<comment type="subcellular location">
    <subcellularLocation>
        <location evidence="8">Cytoplasm</location>
    </subcellularLocation>
</comment>
<evidence type="ECO:0000256" key="3">
    <source>
        <dbReference type="ARBA" id="ARBA00009528"/>
    </source>
</evidence>
<comment type="caution">
    <text evidence="10">The sequence shown here is derived from an EMBL/GenBank/DDBJ whole genome shotgun (WGS) entry which is preliminary data.</text>
</comment>
<feature type="binding site" evidence="8">
    <location>
        <position position="321"/>
    </location>
    <ligand>
        <name>Mn(2+)</name>
        <dbReference type="ChEBI" id="CHEBI:29035"/>
        <label>1</label>
    </ligand>
</feature>
<protein>
    <recommendedName>
        <fullName evidence="8">Probable cytosol aminopeptidase</fullName>
        <ecNumber evidence="8">3.4.11.1</ecNumber>
    </recommendedName>
    <alternativeName>
        <fullName evidence="8">Leucine aminopeptidase</fullName>
        <shortName evidence="8">LAP</shortName>
        <ecNumber evidence="8">3.4.11.10</ecNumber>
    </alternativeName>
    <alternativeName>
        <fullName evidence="8">Leucyl aminopeptidase</fullName>
    </alternativeName>
</protein>
<keyword evidence="8" id="KW-0963">Cytoplasm</keyword>
<keyword evidence="5 8" id="KW-0645">Protease</keyword>
<evidence type="ECO:0000259" key="9">
    <source>
        <dbReference type="PROSITE" id="PS00631"/>
    </source>
</evidence>
<dbReference type="InterPro" id="IPR000819">
    <property type="entry name" value="Peptidase_M17_C"/>
</dbReference>
<keyword evidence="8" id="KW-0464">Manganese</keyword>
<feature type="binding site" evidence="8">
    <location>
        <position position="260"/>
    </location>
    <ligand>
        <name>Mn(2+)</name>
        <dbReference type="ChEBI" id="CHEBI:29035"/>
        <label>2</label>
    </ligand>
</feature>